<accession>A0AAD3T7G0</accession>
<dbReference type="Proteomes" id="UP001279734">
    <property type="component" value="Unassembled WGS sequence"/>
</dbReference>
<dbReference type="SMART" id="SM00184">
    <property type="entry name" value="RING"/>
    <property type="match status" value="1"/>
</dbReference>
<reference evidence="10" key="1">
    <citation type="submission" date="2023-05" db="EMBL/GenBank/DDBJ databases">
        <title>Nepenthes gracilis genome sequencing.</title>
        <authorList>
            <person name="Fukushima K."/>
        </authorList>
    </citation>
    <scope>NUCLEOTIDE SEQUENCE</scope>
    <source>
        <strain evidence="10">SING2019-196</strain>
    </source>
</reference>
<dbReference type="InterPro" id="IPR045191">
    <property type="entry name" value="MBR1/2-like"/>
</dbReference>
<dbReference type="GO" id="GO:0008270">
    <property type="term" value="F:zinc ion binding"/>
    <property type="evidence" value="ECO:0007669"/>
    <property type="project" value="UniProtKB-KW"/>
</dbReference>
<evidence type="ECO:0000313" key="11">
    <source>
        <dbReference type="Proteomes" id="UP001279734"/>
    </source>
</evidence>
<keyword evidence="4" id="KW-0479">Metal-binding</keyword>
<keyword evidence="3" id="KW-0808">Transferase</keyword>
<gene>
    <name evidence="10" type="ORF">Nepgr_026778</name>
</gene>
<dbReference type="Pfam" id="PF13639">
    <property type="entry name" value="zf-RING_2"/>
    <property type="match status" value="1"/>
</dbReference>
<dbReference type="AlphaFoldDB" id="A0AAD3T7G0"/>
<dbReference type="InterPro" id="IPR001841">
    <property type="entry name" value="Znf_RING"/>
</dbReference>
<protein>
    <recommendedName>
        <fullName evidence="2">RING-type E3 ubiquitin transferase</fullName>
        <ecNumber evidence="2">2.3.2.27</ecNumber>
    </recommendedName>
</protein>
<proteinExistence type="predicted"/>
<organism evidence="10 11">
    <name type="scientific">Nepenthes gracilis</name>
    <name type="common">Slender pitcher plant</name>
    <dbReference type="NCBI Taxonomy" id="150966"/>
    <lineage>
        <taxon>Eukaryota</taxon>
        <taxon>Viridiplantae</taxon>
        <taxon>Streptophyta</taxon>
        <taxon>Embryophyta</taxon>
        <taxon>Tracheophyta</taxon>
        <taxon>Spermatophyta</taxon>
        <taxon>Magnoliopsida</taxon>
        <taxon>eudicotyledons</taxon>
        <taxon>Gunneridae</taxon>
        <taxon>Pentapetalae</taxon>
        <taxon>Caryophyllales</taxon>
        <taxon>Nepenthaceae</taxon>
        <taxon>Nepenthes</taxon>
    </lineage>
</organism>
<evidence type="ECO:0000256" key="8">
    <source>
        <dbReference type="PROSITE-ProRule" id="PRU00175"/>
    </source>
</evidence>
<keyword evidence="5 8" id="KW-0863">Zinc-finger</keyword>
<name>A0AAD3T7G0_NEPGR</name>
<dbReference type="GO" id="GO:0061630">
    <property type="term" value="F:ubiquitin protein ligase activity"/>
    <property type="evidence" value="ECO:0007669"/>
    <property type="project" value="UniProtKB-EC"/>
</dbReference>
<keyword evidence="6" id="KW-0833">Ubl conjugation pathway</keyword>
<evidence type="ECO:0000256" key="4">
    <source>
        <dbReference type="ARBA" id="ARBA00022723"/>
    </source>
</evidence>
<evidence type="ECO:0000256" key="1">
    <source>
        <dbReference type="ARBA" id="ARBA00000900"/>
    </source>
</evidence>
<comment type="caution">
    <text evidence="10">The sequence shown here is derived from an EMBL/GenBank/DDBJ whole genome shotgun (WGS) entry which is preliminary data.</text>
</comment>
<dbReference type="GO" id="GO:0005634">
    <property type="term" value="C:nucleus"/>
    <property type="evidence" value="ECO:0007669"/>
    <property type="project" value="TreeGrafter"/>
</dbReference>
<evidence type="ECO:0000256" key="5">
    <source>
        <dbReference type="ARBA" id="ARBA00022771"/>
    </source>
</evidence>
<feature type="domain" description="RING-type" evidence="9">
    <location>
        <begin position="490"/>
        <end position="531"/>
    </location>
</feature>
<dbReference type="PANTHER" id="PTHR22937">
    <property type="entry name" value="E3 UBIQUITIN-PROTEIN LIGASE RNF165"/>
    <property type="match status" value="1"/>
</dbReference>
<dbReference type="EC" id="2.3.2.27" evidence="2"/>
<dbReference type="SUPFAM" id="SSF57850">
    <property type="entry name" value="RING/U-box"/>
    <property type="match status" value="1"/>
</dbReference>
<evidence type="ECO:0000256" key="2">
    <source>
        <dbReference type="ARBA" id="ARBA00012483"/>
    </source>
</evidence>
<dbReference type="Gene3D" id="3.30.40.10">
    <property type="entry name" value="Zinc/RING finger domain, C3HC4 (zinc finger)"/>
    <property type="match status" value="1"/>
</dbReference>
<comment type="catalytic activity">
    <reaction evidence="1">
        <text>S-ubiquitinyl-[E2 ubiquitin-conjugating enzyme]-L-cysteine + [acceptor protein]-L-lysine = [E2 ubiquitin-conjugating enzyme]-L-cysteine + N(6)-ubiquitinyl-[acceptor protein]-L-lysine.</text>
        <dbReference type="EC" id="2.3.2.27"/>
    </reaction>
</comment>
<evidence type="ECO:0000259" key="9">
    <source>
        <dbReference type="PROSITE" id="PS50089"/>
    </source>
</evidence>
<keyword evidence="11" id="KW-1185">Reference proteome</keyword>
<evidence type="ECO:0000313" key="10">
    <source>
        <dbReference type="EMBL" id="GMH24935.1"/>
    </source>
</evidence>
<keyword evidence="7" id="KW-0862">Zinc</keyword>
<dbReference type="PROSITE" id="PS50089">
    <property type="entry name" value="ZF_RING_2"/>
    <property type="match status" value="1"/>
</dbReference>
<evidence type="ECO:0000256" key="6">
    <source>
        <dbReference type="ARBA" id="ARBA00022786"/>
    </source>
</evidence>
<dbReference type="InterPro" id="IPR013083">
    <property type="entry name" value="Znf_RING/FYVE/PHD"/>
</dbReference>
<evidence type="ECO:0000256" key="7">
    <source>
        <dbReference type="ARBA" id="ARBA00022833"/>
    </source>
</evidence>
<dbReference type="PANTHER" id="PTHR22937:SF222">
    <property type="entry name" value="RING-TYPE E3 UBIQUITIN TRANSFERASE"/>
    <property type="match status" value="1"/>
</dbReference>
<sequence>MSQVSPQALYLNMNERSMLNSSQQIDLQIGPQAPNHLHPEPYIFLGSSSNFSQFNIQQHISSASGNNSNFELHHLQDHRDGAPYYAMPQYGQHPHPPTNLELGIPAGPAFYNLQMNPAPGSRMLPIPLHHGSVDQLAMPVDDGLRSLYKRKDADGITGNVPYFSASAGSSSTISPMSGLNFDSAMDPSFPLPEYRGNGTVPIIEVGSQGIGRNGAMAAGLFRHSVRSHSYNHLLVGSFMGQTYHPSGATWLDQQSINSSDGGTLPWNVTPPLPCFQGSNIQGGSLEIGNAGAIGFHEAAPNQGSANFLHSPPIINQHYNLHPASGVQGLRGYCMNYHPPVAATSSRHPANNATQHVAIGNSPDDIELLPPPNGIQMYQSHRRGVLPETISRHRNVPHLQILPADEVAILEFPSLYEVGNFVDHHRDLRLDIDDMSYEELLALSDRIGNVNTGLSEEAITKHLKTRLYSSLSAASINLEELPCIDQKNDSCIICLDEYKDNDRIGTLDCGHEYHADCLKKWLHLKSLCPICKSTALICS</sequence>
<dbReference type="EMBL" id="BSYO01000028">
    <property type="protein sequence ID" value="GMH24935.1"/>
    <property type="molecule type" value="Genomic_DNA"/>
</dbReference>
<evidence type="ECO:0000256" key="3">
    <source>
        <dbReference type="ARBA" id="ARBA00022679"/>
    </source>
</evidence>